<dbReference type="RefSeq" id="WP_284246119.1">
    <property type="nucleotide sequence ID" value="NZ_BSST01000001.1"/>
</dbReference>
<dbReference type="Pfam" id="PF07484">
    <property type="entry name" value="Collar"/>
    <property type="match status" value="1"/>
</dbReference>
<name>A0ABQ6GW41_9GAMM</name>
<sequence>MSEPFYGQIQLFGFNYAPRGWAFCNGATLSVSQNTALFSLLGTAYGGDGRTNFKLPNLTSRSPVGFNMGNGPGLETFDLGEMHGQQTHTLTQQQMPSHTHGATFTPVGGSNAAQVQVTTDKGDKSTPDHGDYLAAPSDIPGPDAPEKMFNSSPSSGSLVLLGGVSGGGASAGGTVTVEITGSSQAFSLLNPFTAVNFSIALTGIFPSRN</sequence>
<dbReference type="InterPro" id="IPR011083">
    <property type="entry name" value="Phage_tail_collar_dom"/>
</dbReference>
<dbReference type="EMBL" id="BSST01000001">
    <property type="protein sequence ID" value="GLX80156.1"/>
    <property type="molecule type" value="Genomic_DNA"/>
</dbReference>
<proteinExistence type="predicted"/>
<evidence type="ECO:0000313" key="2">
    <source>
        <dbReference type="EMBL" id="GLX80156.1"/>
    </source>
</evidence>
<keyword evidence="3" id="KW-1185">Reference proteome</keyword>
<protein>
    <submittedName>
        <fullName evidence="2">Microcystin dependent MdpB family protein</fullName>
    </submittedName>
</protein>
<gene>
    <name evidence="2" type="ORF">tinsulaeT_34960</name>
</gene>
<evidence type="ECO:0000313" key="3">
    <source>
        <dbReference type="Proteomes" id="UP001157186"/>
    </source>
</evidence>
<dbReference type="InterPro" id="IPR037053">
    <property type="entry name" value="Phage_tail_collar_dom_sf"/>
</dbReference>
<reference evidence="2 3" key="1">
    <citation type="submission" date="2023-03" db="EMBL/GenBank/DDBJ databases">
        <title>Draft genome sequence of Thalassotalea insulae KCTC 62186T.</title>
        <authorList>
            <person name="Sawabe T."/>
        </authorList>
    </citation>
    <scope>NUCLEOTIDE SEQUENCE [LARGE SCALE GENOMIC DNA]</scope>
    <source>
        <strain evidence="2 3">KCTC 62186</strain>
    </source>
</reference>
<feature type="domain" description="Phage tail collar" evidence="1">
    <location>
        <begin position="7"/>
        <end position="63"/>
    </location>
</feature>
<accession>A0ABQ6GW41</accession>
<comment type="caution">
    <text evidence="2">The sequence shown here is derived from an EMBL/GenBank/DDBJ whole genome shotgun (WGS) entry which is preliminary data.</text>
</comment>
<dbReference type="SUPFAM" id="SSF88874">
    <property type="entry name" value="Receptor-binding domain of short tail fibre protein gp12"/>
    <property type="match status" value="1"/>
</dbReference>
<dbReference type="Proteomes" id="UP001157186">
    <property type="component" value="Unassembled WGS sequence"/>
</dbReference>
<organism evidence="2 3">
    <name type="scientific">Thalassotalea insulae</name>
    <dbReference type="NCBI Taxonomy" id="2056778"/>
    <lineage>
        <taxon>Bacteria</taxon>
        <taxon>Pseudomonadati</taxon>
        <taxon>Pseudomonadota</taxon>
        <taxon>Gammaproteobacteria</taxon>
        <taxon>Alteromonadales</taxon>
        <taxon>Colwelliaceae</taxon>
        <taxon>Thalassotalea</taxon>
    </lineage>
</organism>
<evidence type="ECO:0000259" key="1">
    <source>
        <dbReference type="Pfam" id="PF07484"/>
    </source>
</evidence>
<dbReference type="Gene3D" id="3.90.1340.10">
    <property type="entry name" value="Phage tail collar domain"/>
    <property type="match status" value="1"/>
</dbReference>